<keyword evidence="13" id="KW-1185">Reference proteome</keyword>
<dbReference type="GO" id="GO:0070979">
    <property type="term" value="P:protein K11-linked ubiquitination"/>
    <property type="evidence" value="ECO:0007669"/>
    <property type="project" value="TreeGrafter"/>
</dbReference>
<dbReference type="InParanoid" id="A0A7F5RNK0"/>
<dbReference type="PANTHER" id="PTHR28672:SF1">
    <property type="entry name" value="ANAPHASE-PROMOTING COMPLEX SUBUNIT 13"/>
    <property type="match status" value="1"/>
</dbReference>
<protein>
    <recommendedName>
        <fullName evidence="4">Anaphase-promoting complex subunit 13</fullName>
    </recommendedName>
    <alternativeName>
        <fullName evidence="10">Cyclosome subunit 13</fullName>
    </alternativeName>
</protein>
<dbReference type="Proteomes" id="UP000192223">
    <property type="component" value="Unplaced"/>
</dbReference>
<evidence type="ECO:0000256" key="9">
    <source>
        <dbReference type="ARBA" id="ARBA00023306"/>
    </source>
</evidence>
<comment type="pathway">
    <text evidence="2">Protein modification; protein ubiquitination.</text>
</comment>
<evidence type="ECO:0000313" key="14">
    <source>
        <dbReference type="RefSeq" id="XP_025837400.1"/>
    </source>
</evidence>
<keyword evidence="9" id="KW-0131">Cell cycle</keyword>
<keyword evidence="7" id="KW-0833">Ubl conjugation pathway</keyword>
<gene>
    <name evidence="14" type="primary">LOC112906766</name>
</gene>
<dbReference type="GO" id="GO:0005680">
    <property type="term" value="C:anaphase-promoting complex"/>
    <property type="evidence" value="ECO:0007669"/>
    <property type="project" value="InterPro"/>
</dbReference>
<reference evidence="14" key="1">
    <citation type="submission" date="2025-08" db="UniProtKB">
        <authorList>
            <consortium name="RefSeq"/>
        </authorList>
    </citation>
    <scope>IDENTIFICATION</scope>
    <source>
        <tissue evidence="14">Entire body</tissue>
    </source>
</reference>
<accession>A0A7F5RNK0</accession>
<evidence type="ECO:0000256" key="5">
    <source>
        <dbReference type="ARBA" id="ARBA00022618"/>
    </source>
</evidence>
<evidence type="ECO:0000256" key="1">
    <source>
        <dbReference type="ARBA" id="ARBA00004123"/>
    </source>
</evidence>
<feature type="region of interest" description="Disordered" evidence="12">
    <location>
        <begin position="35"/>
        <end position="54"/>
    </location>
</feature>
<dbReference type="OrthoDB" id="25675at2759"/>
<comment type="subcellular location">
    <subcellularLocation>
        <location evidence="1">Nucleus</location>
    </subcellularLocation>
</comment>
<organism evidence="13 14">
    <name type="scientific">Agrilus planipennis</name>
    <name type="common">Emerald ash borer</name>
    <name type="synonym">Agrilus marcopoli</name>
    <dbReference type="NCBI Taxonomy" id="224129"/>
    <lineage>
        <taxon>Eukaryota</taxon>
        <taxon>Metazoa</taxon>
        <taxon>Ecdysozoa</taxon>
        <taxon>Arthropoda</taxon>
        <taxon>Hexapoda</taxon>
        <taxon>Insecta</taxon>
        <taxon>Pterygota</taxon>
        <taxon>Neoptera</taxon>
        <taxon>Endopterygota</taxon>
        <taxon>Coleoptera</taxon>
        <taxon>Polyphaga</taxon>
        <taxon>Elateriformia</taxon>
        <taxon>Buprestoidea</taxon>
        <taxon>Buprestidae</taxon>
        <taxon>Agrilinae</taxon>
        <taxon>Agrilus</taxon>
    </lineage>
</organism>
<sequence>MDSQVRIEGYLVDLVDNAWRADVLPKDDIRVPLCELTDPESDNGDANLTPAAKS</sequence>
<evidence type="ECO:0000256" key="4">
    <source>
        <dbReference type="ARBA" id="ARBA00013935"/>
    </source>
</evidence>
<dbReference type="InterPro" id="IPR008401">
    <property type="entry name" value="Apc13"/>
</dbReference>
<comment type="function">
    <text evidence="11">Component of the anaphase promoting complex/cyclosome (APC/C), a cell cycle-regulated E3 ubiquitin ligase that controls progression through mitosis and the G1 phase of the cell cycle. The APC/C complex acts by mediating ubiquitination and subsequent degradation of target proteins: it mainly mediates the formation of 'Lys-11'-linked polyubiquitin chains and, to a lower extent, the formation of 'Lys-48'- and 'Lys-63'-linked polyubiquitin chains. The APC/C complex catalyzes assembly of branched 'Lys-11'-/'Lys-48'-linked branched ubiquitin chains on target proteins.</text>
</comment>
<evidence type="ECO:0000256" key="6">
    <source>
        <dbReference type="ARBA" id="ARBA00022776"/>
    </source>
</evidence>
<evidence type="ECO:0000256" key="3">
    <source>
        <dbReference type="ARBA" id="ARBA00006940"/>
    </source>
</evidence>
<dbReference type="RefSeq" id="XP_025837400.1">
    <property type="nucleotide sequence ID" value="XM_025981615.1"/>
</dbReference>
<keyword evidence="8" id="KW-0539">Nucleus</keyword>
<dbReference type="AlphaFoldDB" id="A0A7F5RNK0"/>
<evidence type="ECO:0000256" key="2">
    <source>
        <dbReference type="ARBA" id="ARBA00004906"/>
    </source>
</evidence>
<comment type="similarity">
    <text evidence="3">Belongs to the APC13 family.</text>
</comment>
<dbReference type="KEGG" id="apln:112906766"/>
<dbReference type="GeneID" id="112906766"/>
<proteinExistence type="inferred from homology"/>
<dbReference type="PANTHER" id="PTHR28672">
    <property type="entry name" value="ANAPHASE-PROMOTING COMPLEX SUBUNIT 13"/>
    <property type="match status" value="1"/>
</dbReference>
<evidence type="ECO:0000256" key="7">
    <source>
        <dbReference type="ARBA" id="ARBA00022786"/>
    </source>
</evidence>
<evidence type="ECO:0000256" key="10">
    <source>
        <dbReference type="ARBA" id="ARBA00031338"/>
    </source>
</evidence>
<evidence type="ECO:0000256" key="11">
    <source>
        <dbReference type="ARBA" id="ARBA00045696"/>
    </source>
</evidence>
<keyword evidence="6" id="KW-0498">Mitosis</keyword>
<evidence type="ECO:0000313" key="13">
    <source>
        <dbReference type="Proteomes" id="UP000192223"/>
    </source>
</evidence>
<evidence type="ECO:0000256" key="8">
    <source>
        <dbReference type="ARBA" id="ARBA00023242"/>
    </source>
</evidence>
<dbReference type="Pfam" id="PF05839">
    <property type="entry name" value="Apc13p"/>
    <property type="match status" value="1"/>
</dbReference>
<dbReference type="GO" id="GO:0051301">
    <property type="term" value="P:cell division"/>
    <property type="evidence" value="ECO:0007669"/>
    <property type="project" value="UniProtKB-KW"/>
</dbReference>
<evidence type="ECO:0000256" key="12">
    <source>
        <dbReference type="SAM" id="MobiDB-lite"/>
    </source>
</evidence>
<keyword evidence="5" id="KW-0132">Cell division</keyword>
<name>A0A7F5RNK0_AGRPL</name>